<dbReference type="EMBL" id="FUZE01000015">
    <property type="protein sequence ID" value="SKB93429.1"/>
    <property type="molecule type" value="Genomic_DNA"/>
</dbReference>
<accession>A0ABY1LB97</accession>
<evidence type="ECO:0000313" key="2">
    <source>
        <dbReference type="Proteomes" id="UP000190669"/>
    </source>
</evidence>
<reference evidence="1 2" key="1">
    <citation type="submission" date="2017-02" db="EMBL/GenBank/DDBJ databases">
        <authorList>
            <person name="Varghese N."/>
            <person name="Submissions S."/>
        </authorList>
    </citation>
    <scope>NUCLEOTIDE SEQUENCE [LARGE SCALE GENOMIC DNA]</scope>
    <source>
        <strain evidence="1 2">DSM 16775</strain>
    </source>
</reference>
<evidence type="ECO:0000313" key="1">
    <source>
        <dbReference type="EMBL" id="SKB93429.1"/>
    </source>
</evidence>
<proteinExistence type="predicted"/>
<protein>
    <submittedName>
        <fullName evidence="1">Uncharacterized protein</fullName>
    </submittedName>
</protein>
<gene>
    <name evidence="1" type="ORF">SAMN05421800_1157</name>
</gene>
<name>A0ABY1LB97_9FLAO</name>
<dbReference type="Proteomes" id="UP000190669">
    <property type="component" value="Unassembled WGS sequence"/>
</dbReference>
<organism evidence="1 2">
    <name type="scientific">Chryseobacterium balustinum</name>
    <dbReference type="NCBI Taxonomy" id="246"/>
    <lineage>
        <taxon>Bacteria</taxon>
        <taxon>Pseudomonadati</taxon>
        <taxon>Bacteroidota</taxon>
        <taxon>Flavobacteriia</taxon>
        <taxon>Flavobacteriales</taxon>
        <taxon>Weeksellaceae</taxon>
        <taxon>Chryseobacterium group</taxon>
        <taxon>Chryseobacterium</taxon>
    </lineage>
</organism>
<sequence length="94" mass="11245">MLEEIYNCDGSFFLKFKYGEAKDAVVVKQKDGSYKISNIGYMINQQYLDIKKFQKKKYFILVKKDKITLSVIEADNQKKFYEYLKSKKTQKYLL</sequence>
<keyword evidence="2" id="KW-1185">Reference proteome</keyword>
<comment type="caution">
    <text evidence="1">The sequence shown here is derived from an EMBL/GenBank/DDBJ whole genome shotgun (WGS) entry which is preliminary data.</text>
</comment>